<dbReference type="SUPFAM" id="SSF53335">
    <property type="entry name" value="S-adenosyl-L-methionine-dependent methyltransferases"/>
    <property type="match status" value="1"/>
</dbReference>
<comment type="caution">
    <text evidence="8">The sequence shown here is derived from an EMBL/GenBank/DDBJ whole genome shotgun (WGS) entry which is preliminary data.</text>
</comment>
<feature type="binding site" evidence="5">
    <location>
        <begin position="211"/>
        <end position="214"/>
    </location>
    <ligand>
        <name>substrate</name>
    </ligand>
</feature>
<dbReference type="GO" id="GO:0102559">
    <property type="term" value="F:peptide chain release factor N(5)-glutamine methyltransferase activity"/>
    <property type="evidence" value="ECO:0007669"/>
    <property type="project" value="UniProtKB-EC"/>
</dbReference>
<dbReference type="EMBL" id="NRSD01000010">
    <property type="protein sequence ID" value="MBK1645161.1"/>
    <property type="molecule type" value="Genomic_DNA"/>
</dbReference>
<dbReference type="InterPro" id="IPR004556">
    <property type="entry name" value="HemK-like"/>
</dbReference>
<dbReference type="RefSeq" id="WP_200387969.1">
    <property type="nucleotide sequence ID" value="NZ_NRSD01000010.1"/>
</dbReference>
<dbReference type="PROSITE" id="PS00092">
    <property type="entry name" value="N6_MTASE"/>
    <property type="match status" value="1"/>
</dbReference>
<evidence type="ECO:0000259" key="6">
    <source>
        <dbReference type="Pfam" id="PF05175"/>
    </source>
</evidence>
<feature type="binding site" evidence="5">
    <location>
        <begin position="145"/>
        <end position="149"/>
    </location>
    <ligand>
        <name>S-adenosyl-L-methionine</name>
        <dbReference type="ChEBI" id="CHEBI:59789"/>
    </ligand>
</feature>
<evidence type="ECO:0000313" key="8">
    <source>
        <dbReference type="EMBL" id="MBK1645161.1"/>
    </source>
</evidence>
<feature type="domain" description="Methyltransferase small" evidence="6">
    <location>
        <begin position="132"/>
        <end position="218"/>
    </location>
</feature>
<evidence type="ECO:0000256" key="5">
    <source>
        <dbReference type="HAMAP-Rule" id="MF_02126"/>
    </source>
</evidence>
<dbReference type="InterPro" id="IPR029063">
    <property type="entry name" value="SAM-dependent_MTases_sf"/>
</dbReference>
<comment type="function">
    <text evidence="5">Methylates the class 1 translation termination release factors RF1/PrfA and RF2/PrfB on the glutamine residue of the universally conserved GGQ motif.</text>
</comment>
<evidence type="ECO:0000256" key="1">
    <source>
        <dbReference type="ARBA" id="ARBA00022603"/>
    </source>
</evidence>
<dbReference type="InterPro" id="IPR002052">
    <property type="entry name" value="DNA_methylase_N6_adenine_CS"/>
</dbReference>
<organism evidence="8 9">
    <name type="scientific">Thiocapsa imhoffii</name>
    <dbReference type="NCBI Taxonomy" id="382777"/>
    <lineage>
        <taxon>Bacteria</taxon>
        <taxon>Pseudomonadati</taxon>
        <taxon>Pseudomonadota</taxon>
        <taxon>Gammaproteobacteria</taxon>
        <taxon>Chromatiales</taxon>
        <taxon>Chromatiaceae</taxon>
        <taxon>Thiocapsa</taxon>
    </lineage>
</organism>
<comment type="catalytic activity">
    <reaction evidence="4 5">
        <text>L-glutaminyl-[peptide chain release factor] + S-adenosyl-L-methionine = N(5)-methyl-L-glutaminyl-[peptide chain release factor] + S-adenosyl-L-homocysteine + H(+)</text>
        <dbReference type="Rhea" id="RHEA:42896"/>
        <dbReference type="Rhea" id="RHEA-COMP:10271"/>
        <dbReference type="Rhea" id="RHEA-COMP:10272"/>
        <dbReference type="ChEBI" id="CHEBI:15378"/>
        <dbReference type="ChEBI" id="CHEBI:30011"/>
        <dbReference type="ChEBI" id="CHEBI:57856"/>
        <dbReference type="ChEBI" id="CHEBI:59789"/>
        <dbReference type="ChEBI" id="CHEBI:61891"/>
        <dbReference type="EC" id="2.1.1.297"/>
    </reaction>
</comment>
<dbReference type="Gene3D" id="1.10.8.10">
    <property type="entry name" value="DNA helicase RuvA subunit, C-terminal domain"/>
    <property type="match status" value="1"/>
</dbReference>
<reference evidence="8 9" key="1">
    <citation type="journal article" date="2020" name="Microorganisms">
        <title>Osmotic Adaptation and Compatible Solute Biosynthesis of Phototrophic Bacteria as Revealed from Genome Analyses.</title>
        <authorList>
            <person name="Imhoff J.F."/>
            <person name="Rahn T."/>
            <person name="Kunzel S."/>
            <person name="Keller A."/>
            <person name="Neulinger S.C."/>
        </authorList>
    </citation>
    <scope>NUCLEOTIDE SEQUENCE [LARGE SCALE GENOMIC DNA]</scope>
    <source>
        <strain evidence="8 9">DSM 21303</strain>
    </source>
</reference>
<keyword evidence="1 5" id="KW-0489">Methyltransferase</keyword>
<sequence>MTESTRPAPDLPASGDPRGLSDTLGWRVCELLRNATAALAHRPDATPHLEACRLLSEATGWAQTRLLAWPDQCLEPRARAAFVALLTRRLQGEPIAYLLGRQGFWTLELRVTPATLIPRPETEHLVETTLAELPADAPLCVADLGTGSGAVALALASERAHWQLIATDRSSAALAVARSNCQRLGLTQVALVQGDWLRPFANQSLDALVSNPPYIPAQDPHLTQGDLRFEPPLALTPGGDGLDAYRAMLQDAGRCLRPAGLIALEHGADQARPVRQLLAAAGFRAVTTHADLAGHARITCARQPARSREKPS</sequence>
<feature type="domain" description="Release factor glutamine methyltransferase N-terminal" evidence="7">
    <location>
        <begin position="30"/>
        <end position="100"/>
    </location>
</feature>
<evidence type="ECO:0000256" key="3">
    <source>
        <dbReference type="ARBA" id="ARBA00022691"/>
    </source>
</evidence>
<proteinExistence type="inferred from homology"/>
<dbReference type="GO" id="GO:0003676">
    <property type="term" value="F:nucleic acid binding"/>
    <property type="evidence" value="ECO:0007669"/>
    <property type="project" value="InterPro"/>
</dbReference>
<gene>
    <name evidence="5 8" type="primary">prmC</name>
    <name evidence="8" type="ORF">CKO25_10980</name>
</gene>
<dbReference type="InterPro" id="IPR050320">
    <property type="entry name" value="N5-glutamine_MTase"/>
</dbReference>
<dbReference type="Pfam" id="PF05175">
    <property type="entry name" value="MTS"/>
    <property type="match status" value="1"/>
</dbReference>
<dbReference type="InterPro" id="IPR007848">
    <property type="entry name" value="Small_mtfrase_dom"/>
</dbReference>
<feature type="binding site" evidence="5">
    <location>
        <position position="196"/>
    </location>
    <ligand>
        <name>S-adenosyl-L-methionine</name>
        <dbReference type="ChEBI" id="CHEBI:59789"/>
    </ligand>
</feature>
<dbReference type="AlphaFoldDB" id="A0A9X0WIJ4"/>
<dbReference type="HAMAP" id="MF_02126">
    <property type="entry name" value="RF_methyltr_PrmC"/>
    <property type="match status" value="1"/>
</dbReference>
<protein>
    <recommendedName>
        <fullName evidence="5">Release factor glutamine methyltransferase</fullName>
        <shortName evidence="5">RF MTase</shortName>
        <ecNumber evidence="5">2.1.1.297</ecNumber>
    </recommendedName>
    <alternativeName>
        <fullName evidence="5">N5-glutamine methyltransferase PrmC</fullName>
    </alternativeName>
    <alternativeName>
        <fullName evidence="5">Protein-(glutamine-N5) MTase PrmC</fullName>
    </alternativeName>
    <alternativeName>
        <fullName evidence="5">Protein-glutamine N-methyltransferase PrmC</fullName>
    </alternativeName>
</protein>
<dbReference type="Pfam" id="PF17827">
    <property type="entry name" value="PrmC_N"/>
    <property type="match status" value="1"/>
</dbReference>
<dbReference type="InterPro" id="IPR040758">
    <property type="entry name" value="PrmC_N"/>
</dbReference>
<feature type="binding site" evidence="5">
    <location>
        <position position="168"/>
    </location>
    <ligand>
        <name>S-adenosyl-L-methionine</name>
        <dbReference type="ChEBI" id="CHEBI:59789"/>
    </ligand>
</feature>
<comment type="similarity">
    <text evidence="5">Belongs to the protein N5-glutamine methyltransferase family. PrmC subfamily.</text>
</comment>
<evidence type="ECO:0000256" key="2">
    <source>
        <dbReference type="ARBA" id="ARBA00022679"/>
    </source>
</evidence>
<dbReference type="InterPro" id="IPR019874">
    <property type="entry name" value="RF_methyltr_PrmC"/>
</dbReference>
<evidence type="ECO:0000259" key="7">
    <source>
        <dbReference type="Pfam" id="PF17827"/>
    </source>
</evidence>
<dbReference type="NCBIfam" id="TIGR03534">
    <property type="entry name" value="RF_mod_PrmC"/>
    <property type="match status" value="1"/>
</dbReference>
<feature type="binding site" evidence="5">
    <location>
        <position position="211"/>
    </location>
    <ligand>
        <name>S-adenosyl-L-methionine</name>
        <dbReference type="ChEBI" id="CHEBI:59789"/>
    </ligand>
</feature>
<keyword evidence="2 5" id="KW-0808">Transferase</keyword>
<name>A0A9X0WIJ4_9GAMM</name>
<dbReference type="PANTHER" id="PTHR18895">
    <property type="entry name" value="HEMK METHYLTRANSFERASE"/>
    <property type="match status" value="1"/>
</dbReference>
<dbReference type="PANTHER" id="PTHR18895:SF74">
    <property type="entry name" value="MTRF1L RELEASE FACTOR GLUTAMINE METHYLTRANSFERASE"/>
    <property type="match status" value="1"/>
</dbReference>
<dbReference type="FunFam" id="3.40.50.150:FF:000053">
    <property type="entry name" value="Release factor glutamine methyltransferase"/>
    <property type="match status" value="1"/>
</dbReference>
<dbReference type="GO" id="GO:0032259">
    <property type="term" value="P:methylation"/>
    <property type="evidence" value="ECO:0007669"/>
    <property type="project" value="UniProtKB-KW"/>
</dbReference>
<evidence type="ECO:0000256" key="4">
    <source>
        <dbReference type="ARBA" id="ARBA00048391"/>
    </source>
</evidence>
<dbReference type="Proteomes" id="UP001138802">
    <property type="component" value="Unassembled WGS sequence"/>
</dbReference>
<accession>A0A9X0WIJ4</accession>
<dbReference type="NCBIfam" id="TIGR00536">
    <property type="entry name" value="hemK_fam"/>
    <property type="match status" value="1"/>
</dbReference>
<dbReference type="EC" id="2.1.1.297" evidence="5"/>
<keyword evidence="9" id="KW-1185">Reference proteome</keyword>
<evidence type="ECO:0000313" key="9">
    <source>
        <dbReference type="Proteomes" id="UP001138802"/>
    </source>
</evidence>
<dbReference type="Gene3D" id="3.40.50.150">
    <property type="entry name" value="Vaccinia Virus protein VP39"/>
    <property type="match status" value="1"/>
</dbReference>
<dbReference type="CDD" id="cd02440">
    <property type="entry name" value="AdoMet_MTases"/>
    <property type="match status" value="1"/>
</dbReference>
<keyword evidence="3 5" id="KW-0949">S-adenosyl-L-methionine</keyword>